<dbReference type="NCBIfam" id="TIGR00778">
    <property type="entry name" value="ahpD_dom"/>
    <property type="match status" value="1"/>
</dbReference>
<dbReference type="PANTHER" id="PTHR34846">
    <property type="entry name" value="4-CARBOXYMUCONOLACTONE DECARBOXYLASE FAMILY PROTEIN (AFU_ORTHOLOGUE AFUA_6G11590)"/>
    <property type="match status" value="1"/>
</dbReference>
<proteinExistence type="predicted"/>
<dbReference type="InterPro" id="IPR029032">
    <property type="entry name" value="AhpD-like"/>
</dbReference>
<dbReference type="RefSeq" id="WP_017456727.1">
    <property type="nucleotide sequence ID" value="NZ_CP016337.1"/>
</dbReference>
<dbReference type="InterPro" id="IPR003779">
    <property type="entry name" value="CMD-like"/>
</dbReference>
<keyword evidence="2" id="KW-0575">Peroxidase</keyword>
<comment type="caution">
    <text evidence="2">The sequence shown here is derived from an EMBL/GenBank/DDBJ whole genome shotgun (WGS) entry which is preliminary data.</text>
</comment>
<dbReference type="GO" id="GO:0051920">
    <property type="term" value="F:peroxiredoxin activity"/>
    <property type="evidence" value="ECO:0007669"/>
    <property type="project" value="InterPro"/>
</dbReference>
<evidence type="ECO:0000313" key="3">
    <source>
        <dbReference type="Proteomes" id="UP000183569"/>
    </source>
</evidence>
<feature type="domain" description="Carboxymuconolactone decarboxylase-like" evidence="1">
    <location>
        <begin position="24"/>
        <end position="93"/>
    </location>
</feature>
<dbReference type="Pfam" id="PF02627">
    <property type="entry name" value="CMD"/>
    <property type="match status" value="1"/>
</dbReference>
<dbReference type="InterPro" id="IPR004675">
    <property type="entry name" value="AhpD_core"/>
</dbReference>
<dbReference type="Proteomes" id="UP000183569">
    <property type="component" value="Unassembled WGS sequence"/>
</dbReference>
<protein>
    <submittedName>
        <fullName evidence="2">Alkylhydroperoxidase AhpD family core domain-containing protein</fullName>
    </submittedName>
</protein>
<organism evidence="2 3">
    <name type="scientific">Kosakonia sacchari</name>
    <dbReference type="NCBI Taxonomy" id="1158459"/>
    <lineage>
        <taxon>Bacteria</taxon>
        <taxon>Pseudomonadati</taxon>
        <taxon>Pseudomonadota</taxon>
        <taxon>Gammaproteobacteria</taxon>
        <taxon>Enterobacterales</taxon>
        <taxon>Enterobacteriaceae</taxon>
        <taxon>Kosakonia</taxon>
    </lineage>
</organism>
<dbReference type="PANTHER" id="PTHR34846:SF10">
    <property type="entry name" value="CYTOPLASMIC PROTEIN"/>
    <property type="match status" value="1"/>
</dbReference>
<evidence type="ECO:0000259" key="1">
    <source>
        <dbReference type="Pfam" id="PF02627"/>
    </source>
</evidence>
<evidence type="ECO:0000313" key="2">
    <source>
        <dbReference type="EMBL" id="SCX37753.1"/>
    </source>
</evidence>
<gene>
    <name evidence="2" type="ORF">SAMN02927897_00096</name>
</gene>
<dbReference type="AlphaFoldDB" id="A0A1G4X964"/>
<name>A0A1G4X964_9ENTR</name>
<dbReference type="SUPFAM" id="SSF69118">
    <property type="entry name" value="AhpD-like"/>
    <property type="match status" value="1"/>
</dbReference>
<dbReference type="GeneID" id="23844091"/>
<keyword evidence="2" id="KW-0560">Oxidoreductase</keyword>
<dbReference type="EMBL" id="FMUI01000002">
    <property type="protein sequence ID" value="SCX37753.1"/>
    <property type="molecule type" value="Genomic_DNA"/>
</dbReference>
<dbReference type="Gene3D" id="1.20.1290.10">
    <property type="entry name" value="AhpD-like"/>
    <property type="match status" value="1"/>
</dbReference>
<sequence>MSNRVNLFQTVPALIKTLGDASQASHASSLDIGIKNLVDIRASQLNGCAFCLDMHVKQAKLHGERELRIYHVAIWRESPLFTAKEKAALALCEALTKLDAHGVPDELYREAREHFSEVELSELAFSIAIINSWNRLMVLSQTLPGALDKAYGLDRAHLE</sequence>
<accession>A0A1G4X964</accession>
<reference evidence="2 3" key="1">
    <citation type="submission" date="2016-10" db="EMBL/GenBank/DDBJ databases">
        <authorList>
            <person name="Varghese N."/>
            <person name="Submissions S."/>
        </authorList>
    </citation>
    <scope>NUCLEOTIDE SEQUENCE [LARGE SCALE GENOMIC DNA]</scope>
    <source>
        <strain evidence="2 3">CGMCC 1.12102</strain>
    </source>
</reference>